<dbReference type="Gene3D" id="3.40.1160.10">
    <property type="entry name" value="Acetylglutamate kinase-like"/>
    <property type="match status" value="1"/>
</dbReference>
<dbReference type="HOGENOM" id="CLU_053680_1_0_10"/>
<dbReference type="EC" id="2.7.2.8" evidence="9"/>
<comment type="catalytic activity">
    <reaction evidence="8 9">
        <text>N-acetyl-L-glutamate + ATP = N-acetyl-L-glutamyl 5-phosphate + ADP</text>
        <dbReference type="Rhea" id="RHEA:14629"/>
        <dbReference type="ChEBI" id="CHEBI:30616"/>
        <dbReference type="ChEBI" id="CHEBI:44337"/>
        <dbReference type="ChEBI" id="CHEBI:57936"/>
        <dbReference type="ChEBI" id="CHEBI:456216"/>
        <dbReference type="EC" id="2.7.2.8"/>
    </reaction>
</comment>
<dbReference type="AlphaFoldDB" id="E6X4I7"/>
<dbReference type="PIRSF" id="PIRSF000728">
    <property type="entry name" value="NAGK"/>
    <property type="match status" value="1"/>
</dbReference>
<comment type="subcellular location">
    <subcellularLocation>
        <location evidence="9">Cytoplasm</location>
    </subcellularLocation>
</comment>
<dbReference type="GO" id="GO:0042450">
    <property type="term" value="P:L-arginine biosynthetic process via ornithine"/>
    <property type="evidence" value="ECO:0007669"/>
    <property type="project" value="UniProtKB-UniRule"/>
</dbReference>
<keyword evidence="5 9" id="KW-0547">Nucleotide-binding</keyword>
<keyword evidence="12" id="KW-1185">Reference proteome</keyword>
<reference evidence="11 12" key="1">
    <citation type="journal article" date="2010" name="Stand. Genomic Sci.">
        <title>Complete genome sequence of Cellulophaga algicola type strain (IC166).</title>
        <authorList>
            <person name="Abt B."/>
            <person name="Lu M."/>
            <person name="Misra M."/>
            <person name="Han C."/>
            <person name="Nolan M."/>
            <person name="Lucas S."/>
            <person name="Hammon N."/>
            <person name="Deshpande S."/>
            <person name="Cheng J.F."/>
            <person name="Tapia R."/>
            <person name="Goodwin L."/>
            <person name="Pitluck S."/>
            <person name="Liolios K."/>
            <person name="Pagani I."/>
            <person name="Ivanova N."/>
            <person name="Mavromatis K."/>
            <person name="Ovchinikova G."/>
            <person name="Pati A."/>
            <person name="Chen A."/>
            <person name="Palaniappan K."/>
            <person name="Land M."/>
            <person name="Hauser L."/>
            <person name="Chang Y.J."/>
            <person name="Jeffries C.D."/>
            <person name="Detter J.C."/>
            <person name="Brambilla E."/>
            <person name="Rohde M."/>
            <person name="Tindall B.J."/>
            <person name="Goker M."/>
            <person name="Woyke T."/>
            <person name="Bristow J."/>
            <person name="Eisen J.A."/>
            <person name="Markowitz V."/>
            <person name="Hugenholtz P."/>
            <person name="Kyrpides N.C."/>
            <person name="Klenk H.P."/>
            <person name="Lapidus A."/>
        </authorList>
    </citation>
    <scope>NUCLEOTIDE SEQUENCE [LARGE SCALE GENOMIC DNA]</scope>
    <source>
        <strain evidence="12">DSM 14237 / IC166 / ACAM 630</strain>
    </source>
</reference>
<dbReference type="HAMAP" id="MF_00082">
    <property type="entry name" value="ArgB"/>
    <property type="match status" value="1"/>
</dbReference>
<dbReference type="OrthoDB" id="9803155at2"/>
<dbReference type="PANTHER" id="PTHR23342:SF0">
    <property type="entry name" value="N-ACETYLGLUTAMATE SYNTHASE, MITOCHONDRIAL"/>
    <property type="match status" value="1"/>
</dbReference>
<feature type="site" description="Transition state stabilizer" evidence="9">
    <location>
        <position position="24"/>
    </location>
</feature>
<dbReference type="NCBIfam" id="TIGR00761">
    <property type="entry name" value="argB"/>
    <property type="match status" value="1"/>
</dbReference>
<dbReference type="GO" id="GO:0003991">
    <property type="term" value="F:acetylglutamate kinase activity"/>
    <property type="evidence" value="ECO:0007669"/>
    <property type="project" value="UniProtKB-UniRule"/>
</dbReference>
<keyword evidence="3 9" id="KW-0028">Amino-acid biosynthesis</keyword>
<proteinExistence type="inferred from homology"/>
<evidence type="ECO:0000256" key="6">
    <source>
        <dbReference type="ARBA" id="ARBA00022777"/>
    </source>
</evidence>
<dbReference type="InterPro" id="IPR001048">
    <property type="entry name" value="Asp/Glu/Uridylate_kinase"/>
</dbReference>
<evidence type="ECO:0000256" key="1">
    <source>
        <dbReference type="ARBA" id="ARBA00004828"/>
    </source>
</evidence>
<dbReference type="PANTHER" id="PTHR23342">
    <property type="entry name" value="N-ACETYLGLUTAMATE SYNTHASE"/>
    <property type="match status" value="1"/>
</dbReference>
<evidence type="ECO:0000256" key="8">
    <source>
        <dbReference type="ARBA" id="ARBA00048141"/>
    </source>
</evidence>
<dbReference type="GO" id="GO:0005524">
    <property type="term" value="F:ATP binding"/>
    <property type="evidence" value="ECO:0007669"/>
    <property type="project" value="UniProtKB-UniRule"/>
</dbReference>
<feature type="binding site" evidence="9">
    <location>
        <position position="78"/>
    </location>
    <ligand>
        <name>substrate</name>
    </ligand>
</feature>
<keyword evidence="4 9" id="KW-0808">Transferase</keyword>
<dbReference type="Proteomes" id="UP000008634">
    <property type="component" value="Chromosome"/>
</dbReference>
<keyword evidence="2 9" id="KW-0055">Arginine biosynthesis</keyword>
<comment type="similarity">
    <text evidence="9">Belongs to the acetylglutamate kinase family. ArgB subfamily.</text>
</comment>
<organism evidence="11 12">
    <name type="scientific">Cellulophaga algicola (strain DSM 14237 / IC166 / ACAM 630)</name>
    <dbReference type="NCBI Taxonomy" id="688270"/>
    <lineage>
        <taxon>Bacteria</taxon>
        <taxon>Pseudomonadati</taxon>
        <taxon>Bacteroidota</taxon>
        <taxon>Flavobacteriia</taxon>
        <taxon>Flavobacteriales</taxon>
        <taxon>Flavobacteriaceae</taxon>
        <taxon>Cellulophaga</taxon>
    </lineage>
</organism>
<evidence type="ECO:0000313" key="12">
    <source>
        <dbReference type="Proteomes" id="UP000008634"/>
    </source>
</evidence>
<dbReference type="eggNOG" id="COG0548">
    <property type="taxonomic scope" value="Bacteria"/>
</dbReference>
<comment type="pathway">
    <text evidence="1 9">Amino-acid biosynthesis; L-arginine biosynthesis; N(2)-acetyl-L-ornithine from L-glutamate: step 2/4.</text>
</comment>
<dbReference type="SUPFAM" id="SSF53633">
    <property type="entry name" value="Carbamate kinase-like"/>
    <property type="match status" value="1"/>
</dbReference>
<feature type="domain" description="Aspartate/glutamate/uridylate kinase" evidence="10">
    <location>
        <begin position="22"/>
        <end position="256"/>
    </location>
</feature>
<evidence type="ECO:0000256" key="9">
    <source>
        <dbReference type="HAMAP-Rule" id="MF_00082"/>
    </source>
</evidence>
<feature type="binding site" evidence="9">
    <location>
        <position position="173"/>
    </location>
    <ligand>
        <name>substrate</name>
    </ligand>
</feature>
<dbReference type="UniPathway" id="UPA00068">
    <property type="reaction ID" value="UER00107"/>
</dbReference>
<dbReference type="InterPro" id="IPR004662">
    <property type="entry name" value="AcgluKinase_fam"/>
</dbReference>
<protein>
    <recommendedName>
        <fullName evidence="9">Acetylglutamate kinase</fullName>
        <ecNumber evidence="9">2.7.2.8</ecNumber>
    </recommendedName>
    <alternativeName>
        <fullName evidence="9">N-acetyl-L-glutamate 5-phosphotransferase</fullName>
    </alternativeName>
    <alternativeName>
        <fullName evidence="9">NAG kinase</fullName>
        <shortName evidence="9">NAGK</shortName>
    </alternativeName>
</protein>
<gene>
    <name evidence="9" type="primary">argB</name>
    <name evidence="11" type="ordered locus">Celal_0962</name>
</gene>
<feature type="site" description="Transition state stabilizer" evidence="9">
    <location>
        <position position="239"/>
    </location>
</feature>
<evidence type="ECO:0000256" key="4">
    <source>
        <dbReference type="ARBA" id="ARBA00022679"/>
    </source>
</evidence>
<evidence type="ECO:0000256" key="2">
    <source>
        <dbReference type="ARBA" id="ARBA00022571"/>
    </source>
</evidence>
<feature type="binding site" evidence="9">
    <location>
        <begin position="56"/>
        <end position="57"/>
    </location>
    <ligand>
        <name>substrate</name>
    </ligand>
</feature>
<keyword evidence="9" id="KW-0963">Cytoplasm</keyword>
<dbReference type="Pfam" id="PF00696">
    <property type="entry name" value="AA_kinase"/>
    <property type="match status" value="1"/>
</dbReference>
<accession>E6X4I7</accession>
<evidence type="ECO:0000259" key="10">
    <source>
        <dbReference type="Pfam" id="PF00696"/>
    </source>
</evidence>
<dbReference type="KEGG" id="cao:Celal_0962"/>
<dbReference type="CDD" id="cd04238">
    <property type="entry name" value="AAK_NAGK-like"/>
    <property type="match status" value="1"/>
</dbReference>
<dbReference type="InterPro" id="IPR037528">
    <property type="entry name" value="ArgB"/>
</dbReference>
<evidence type="ECO:0000256" key="7">
    <source>
        <dbReference type="ARBA" id="ARBA00022840"/>
    </source>
</evidence>
<dbReference type="EMBL" id="CP002453">
    <property type="protein sequence ID" value="ADV48287.1"/>
    <property type="molecule type" value="Genomic_DNA"/>
</dbReference>
<evidence type="ECO:0000256" key="5">
    <source>
        <dbReference type="ARBA" id="ARBA00022741"/>
    </source>
</evidence>
<evidence type="ECO:0000313" key="11">
    <source>
        <dbReference type="EMBL" id="ADV48287.1"/>
    </source>
</evidence>
<sequence length="274" mass="29678">MKTNSTENNNLPYGEKKRGLSVVKIGGNVIEDSVALDKFLTLFSKIEGPKILVHGGGKLATQLANKLGIASQLVNGRRITDGESIDIITMVYGGLTNKTIVAKLQAKSCNAIGLSGADGDAIQAHKRPVKEIDYGFVGDIDGINSELINSLLKIGLTPVFCALSHDGNGQILNTNADTIASEIAIGMGEKYETTLYYCFEKKGVLLNINDENSVVTHINTAKYKELLDQKIIADGMLPKLENCYHALHHNVHKVCLGDLEMIHEDAQLFTTITL</sequence>
<dbReference type="GO" id="GO:0005737">
    <property type="term" value="C:cytoplasm"/>
    <property type="evidence" value="ECO:0007669"/>
    <property type="project" value="UniProtKB-SubCell"/>
</dbReference>
<dbReference type="RefSeq" id="WP_013549774.1">
    <property type="nucleotide sequence ID" value="NC_014934.1"/>
</dbReference>
<keyword evidence="6 9" id="KW-0418">Kinase</keyword>
<evidence type="ECO:0000256" key="3">
    <source>
        <dbReference type="ARBA" id="ARBA00022605"/>
    </source>
</evidence>
<dbReference type="STRING" id="688270.Celal_0962"/>
<name>E6X4I7_CELAD</name>
<keyword evidence="7 9" id="KW-0067">ATP-binding</keyword>
<comment type="function">
    <text evidence="9">Catalyzes the ATP-dependent phosphorylation of N-acetyl-L-glutamate.</text>
</comment>
<dbReference type="InterPro" id="IPR036393">
    <property type="entry name" value="AceGlu_kinase-like_sf"/>
</dbReference>